<gene>
    <name evidence="1" type="ORF">BRYFOR_09909</name>
</gene>
<evidence type="ECO:0000313" key="2">
    <source>
        <dbReference type="Proteomes" id="UP000005561"/>
    </source>
</evidence>
<dbReference type="AlphaFoldDB" id="C6LMK8"/>
<keyword evidence="2" id="KW-1185">Reference proteome</keyword>
<dbReference type="EMBL" id="ACCL02000047">
    <property type="protein sequence ID" value="EET58137.1"/>
    <property type="molecule type" value="Genomic_DNA"/>
</dbReference>
<organism evidence="1 2">
    <name type="scientific">Marvinbryantia formatexigens DSM 14469</name>
    <dbReference type="NCBI Taxonomy" id="478749"/>
    <lineage>
        <taxon>Bacteria</taxon>
        <taxon>Bacillati</taxon>
        <taxon>Bacillota</taxon>
        <taxon>Clostridia</taxon>
        <taxon>Lachnospirales</taxon>
        <taxon>Lachnospiraceae</taxon>
        <taxon>Marvinbryantia</taxon>
    </lineage>
</organism>
<protein>
    <submittedName>
        <fullName evidence="1">Uncharacterized protein</fullName>
    </submittedName>
</protein>
<accession>C6LMK8</accession>
<proteinExistence type="predicted"/>
<sequence length="43" mass="4897">MCYITNRTKEDGFWGCMHLTCSPFSETGEQTGGVYYGSKKRLL</sequence>
<reference evidence="1" key="1">
    <citation type="submission" date="2009-07" db="EMBL/GenBank/DDBJ databases">
        <authorList>
            <person name="Weinstock G."/>
            <person name="Sodergren E."/>
            <person name="Clifton S."/>
            <person name="Fulton L."/>
            <person name="Fulton B."/>
            <person name="Courtney L."/>
            <person name="Fronick C."/>
            <person name="Harrison M."/>
            <person name="Strong C."/>
            <person name="Farmer C."/>
            <person name="Delahaunty K."/>
            <person name="Markovic C."/>
            <person name="Hall O."/>
            <person name="Minx P."/>
            <person name="Tomlinson C."/>
            <person name="Mitreva M."/>
            <person name="Nelson J."/>
            <person name="Hou S."/>
            <person name="Wollam A."/>
            <person name="Pepin K.H."/>
            <person name="Johnson M."/>
            <person name="Bhonagiri V."/>
            <person name="Nash W.E."/>
            <person name="Warren W."/>
            <person name="Chinwalla A."/>
            <person name="Mardis E.R."/>
            <person name="Wilson R.K."/>
        </authorList>
    </citation>
    <scope>NUCLEOTIDE SEQUENCE [LARGE SCALE GENOMIC DNA]</scope>
    <source>
        <strain evidence="1">DSM 14469</strain>
    </source>
</reference>
<comment type="caution">
    <text evidence="1">The sequence shown here is derived from an EMBL/GenBank/DDBJ whole genome shotgun (WGS) entry which is preliminary data.</text>
</comment>
<evidence type="ECO:0000313" key="1">
    <source>
        <dbReference type="EMBL" id="EET58137.1"/>
    </source>
</evidence>
<name>C6LMK8_9FIRM</name>
<dbReference type="Proteomes" id="UP000005561">
    <property type="component" value="Unassembled WGS sequence"/>
</dbReference>